<name>A0ABQ6B788_9BRAD</name>
<reference evidence="2" key="1">
    <citation type="journal article" date="2019" name="Int. J. Syst. Evol. Microbiol.">
        <title>The Global Catalogue of Microorganisms (GCM) 10K type strain sequencing project: providing services to taxonomists for standard genome sequencing and annotation.</title>
        <authorList>
            <consortium name="The Broad Institute Genomics Platform"/>
            <consortium name="The Broad Institute Genome Sequencing Center for Infectious Disease"/>
            <person name="Wu L."/>
            <person name="Ma J."/>
        </authorList>
    </citation>
    <scope>NUCLEOTIDE SEQUENCE [LARGE SCALE GENOMIC DNA]</scope>
    <source>
        <strain evidence="2">NBRC 102520</strain>
    </source>
</reference>
<proteinExistence type="predicted"/>
<gene>
    <name evidence="1" type="ORF">GCM10007857_52480</name>
</gene>
<dbReference type="EMBL" id="BSOW01000019">
    <property type="protein sequence ID" value="GLR88536.1"/>
    <property type="molecule type" value="Genomic_DNA"/>
</dbReference>
<evidence type="ECO:0000313" key="2">
    <source>
        <dbReference type="Proteomes" id="UP001156905"/>
    </source>
</evidence>
<dbReference type="Proteomes" id="UP001156905">
    <property type="component" value="Unassembled WGS sequence"/>
</dbReference>
<organism evidence="1 2">
    <name type="scientific">Bradyrhizobium iriomotense</name>
    <dbReference type="NCBI Taxonomy" id="441950"/>
    <lineage>
        <taxon>Bacteria</taxon>
        <taxon>Pseudomonadati</taxon>
        <taxon>Pseudomonadota</taxon>
        <taxon>Alphaproteobacteria</taxon>
        <taxon>Hyphomicrobiales</taxon>
        <taxon>Nitrobacteraceae</taxon>
        <taxon>Bradyrhizobium</taxon>
    </lineage>
</organism>
<evidence type="ECO:0008006" key="3">
    <source>
        <dbReference type="Google" id="ProtNLM"/>
    </source>
</evidence>
<dbReference type="RefSeq" id="WP_284270171.1">
    <property type="nucleotide sequence ID" value="NZ_BSOW01000019.1"/>
</dbReference>
<keyword evidence="2" id="KW-1185">Reference proteome</keyword>
<comment type="caution">
    <text evidence="1">The sequence shown here is derived from an EMBL/GenBank/DDBJ whole genome shotgun (WGS) entry which is preliminary data.</text>
</comment>
<accession>A0ABQ6B788</accession>
<protein>
    <recommendedName>
        <fullName evidence="3">HEAT repeat domain-containing protein</fullName>
    </recommendedName>
</protein>
<sequence>MNSSNATRAVLTGLALFIGVYGLALRLGGMIASERPKFPRDPQQAMTPSPAMPRWVSLLAPFDSGVLGSQALNLAFEAIQRGQSAAGPGGENDLARSQLTNALSRVPYDAELWLALALLEAQRDPSGPATVEALRMAYFTAPNEAELMAVRLDTATRFDALEDPDLRELAQGDVRLMLTRQPDQKAAVVSAYRRASNRGKAFLEEAIQTIAPTFLATLRR</sequence>
<evidence type="ECO:0000313" key="1">
    <source>
        <dbReference type="EMBL" id="GLR88536.1"/>
    </source>
</evidence>